<organism evidence="2">
    <name type="scientific">freshwater metagenome</name>
    <dbReference type="NCBI Taxonomy" id="449393"/>
    <lineage>
        <taxon>unclassified sequences</taxon>
        <taxon>metagenomes</taxon>
        <taxon>ecological metagenomes</taxon>
    </lineage>
</organism>
<protein>
    <submittedName>
        <fullName evidence="2">Unannotated protein</fullName>
    </submittedName>
</protein>
<dbReference type="EMBL" id="CAFBPJ010000014">
    <property type="protein sequence ID" value="CAB5007946.1"/>
    <property type="molecule type" value="Genomic_DNA"/>
</dbReference>
<name>A0A6J6MB96_9ZZZZ</name>
<dbReference type="InterPro" id="IPR011051">
    <property type="entry name" value="RmlC_Cupin_sf"/>
</dbReference>
<dbReference type="InterPro" id="IPR013096">
    <property type="entry name" value="Cupin_2"/>
</dbReference>
<dbReference type="EMBL" id="CAEZWW010000051">
    <property type="protein sequence ID" value="CAB4670005.1"/>
    <property type="molecule type" value="Genomic_DNA"/>
</dbReference>
<dbReference type="Pfam" id="PF07883">
    <property type="entry name" value="Cupin_2"/>
    <property type="match status" value="1"/>
</dbReference>
<evidence type="ECO:0000313" key="4">
    <source>
        <dbReference type="EMBL" id="CAB5007946.1"/>
    </source>
</evidence>
<evidence type="ECO:0000259" key="1">
    <source>
        <dbReference type="Pfam" id="PF07883"/>
    </source>
</evidence>
<gene>
    <name evidence="2" type="ORF">UFOPK2310_00561</name>
    <name evidence="3" type="ORF">UFOPK2809_00317</name>
    <name evidence="4" type="ORF">UFOPK4092_00223</name>
</gene>
<reference evidence="2" key="1">
    <citation type="submission" date="2020-05" db="EMBL/GenBank/DDBJ databases">
        <authorList>
            <person name="Chiriac C."/>
            <person name="Salcher M."/>
            <person name="Ghai R."/>
            <person name="Kavagutti S V."/>
        </authorList>
    </citation>
    <scope>NUCLEOTIDE SEQUENCE</scope>
</reference>
<proteinExistence type="predicted"/>
<evidence type="ECO:0000313" key="3">
    <source>
        <dbReference type="EMBL" id="CAB4740481.1"/>
    </source>
</evidence>
<feature type="domain" description="Cupin type-2" evidence="1">
    <location>
        <begin position="81"/>
        <end position="148"/>
    </location>
</feature>
<dbReference type="PROSITE" id="PS51257">
    <property type="entry name" value="PROKAR_LIPOPROTEIN"/>
    <property type="match status" value="1"/>
</dbReference>
<dbReference type="CDD" id="cd02236">
    <property type="entry name" value="cupin_CV2614-like"/>
    <property type="match status" value="1"/>
</dbReference>
<dbReference type="EMBL" id="CAEZZA010000027">
    <property type="protein sequence ID" value="CAB4740481.1"/>
    <property type="molecule type" value="Genomic_DNA"/>
</dbReference>
<dbReference type="InterPro" id="IPR014710">
    <property type="entry name" value="RmlC-like_jellyroll"/>
</dbReference>
<dbReference type="AlphaFoldDB" id="A0A6J6MB96"/>
<evidence type="ECO:0000313" key="2">
    <source>
        <dbReference type="EMBL" id="CAB4670005.1"/>
    </source>
</evidence>
<sequence>MKAYWRVRVLLAPGLVTALLLIAGCGSGGEAAVSSAPSATAAATAAAGEPDVLLDAQSLTVLDQPIRYPKKKAAQISSSILALDPGQETGWHKYRTPMYAYILEGTLTVEYDAGVTKEFAAGTALVDAMNVWLNGSNKTDAPVRVLVVNMGAAGIANSVQRP</sequence>
<dbReference type="Gene3D" id="2.60.120.10">
    <property type="entry name" value="Jelly Rolls"/>
    <property type="match status" value="1"/>
</dbReference>
<accession>A0A6J6MB96</accession>
<dbReference type="SUPFAM" id="SSF51182">
    <property type="entry name" value="RmlC-like cupins"/>
    <property type="match status" value="1"/>
</dbReference>